<proteinExistence type="predicted"/>
<name>D5MRH3_9ACTN</name>
<sequence length="68" mass="7265">MTIRLAVTGDEALLIDVQDPRPDVQLSEAANDGEKGSGLKYARLLGATVSCFMSEDARCKTACCRTSD</sequence>
<gene>
    <name evidence="1" type="primary">hrbR1</name>
</gene>
<dbReference type="AlphaFoldDB" id="D5MRH3"/>
<protein>
    <submittedName>
        <fullName evidence="1">Putative regulatory protein</fullName>
    </submittedName>
</protein>
<organism evidence="1">
    <name type="scientific">Streptomyces sp. 2238-SVT4</name>
    <dbReference type="NCBI Taxonomy" id="681626"/>
    <lineage>
        <taxon>Bacteria</taxon>
        <taxon>Bacillati</taxon>
        <taxon>Actinomycetota</taxon>
        <taxon>Actinomycetes</taxon>
        <taxon>Kitasatosporales</taxon>
        <taxon>Streptomycetaceae</taxon>
        <taxon>Streptomyces</taxon>
    </lineage>
</organism>
<accession>D5MRH3</accession>
<evidence type="ECO:0000313" key="1">
    <source>
        <dbReference type="EMBL" id="BAJ07839.2"/>
    </source>
</evidence>
<dbReference type="EMBL" id="AB524586">
    <property type="protein sequence ID" value="BAJ07839.2"/>
    <property type="molecule type" value="Genomic_DNA"/>
</dbReference>
<reference evidence="1" key="1">
    <citation type="journal article" date="2010" name="Appl. Environ. Microbiol.">
        <title>Cloning and characterization of a gene cluster for hatomarubigin biosynthesis in Streptomyces sp. strain 2238-SVT4.</title>
        <authorList>
            <person name="Kawasaki T."/>
            <person name="Hirashima R."/>
            <person name="Maruta T."/>
            <person name="Sato H."/>
            <person name="Maeda A."/>
            <person name="Yamada Y."/>
            <person name="Takeda M."/>
            <person name="Hayakawa Y."/>
        </authorList>
    </citation>
    <scope>NUCLEOTIDE SEQUENCE</scope>
    <source>
        <strain evidence="1">2238-SVT4</strain>
    </source>
</reference>